<name>A0A7T2GI79_9SPHN</name>
<dbReference type="PROSITE" id="PS01095">
    <property type="entry name" value="GH18_1"/>
    <property type="match status" value="1"/>
</dbReference>
<dbReference type="InterPro" id="IPR050314">
    <property type="entry name" value="Glycosyl_Hydrlase_18"/>
</dbReference>
<dbReference type="GO" id="GO:0005576">
    <property type="term" value="C:extracellular region"/>
    <property type="evidence" value="ECO:0007669"/>
    <property type="project" value="TreeGrafter"/>
</dbReference>
<evidence type="ECO:0000256" key="2">
    <source>
        <dbReference type="ARBA" id="ARBA00012729"/>
    </source>
</evidence>
<dbReference type="SUPFAM" id="SSF48726">
    <property type="entry name" value="Immunoglobulin"/>
    <property type="match status" value="1"/>
</dbReference>
<organism evidence="8 9">
    <name type="scientific">Allosphingosinicella flava</name>
    <dbReference type="NCBI Taxonomy" id="2771430"/>
    <lineage>
        <taxon>Bacteria</taxon>
        <taxon>Pseudomonadati</taxon>
        <taxon>Pseudomonadota</taxon>
        <taxon>Alphaproteobacteria</taxon>
        <taxon>Sphingomonadales</taxon>
        <taxon>Sphingomonadaceae</taxon>
        <taxon>Allosphingosinicella</taxon>
    </lineage>
</organism>
<dbReference type="PANTHER" id="PTHR11177">
    <property type="entry name" value="CHITINASE"/>
    <property type="match status" value="1"/>
</dbReference>
<dbReference type="InterPro" id="IPR036179">
    <property type="entry name" value="Ig-like_dom_sf"/>
</dbReference>
<keyword evidence="4 5" id="KW-0326">Glycosidase</keyword>
<dbReference type="GO" id="GO:0006032">
    <property type="term" value="P:chitin catabolic process"/>
    <property type="evidence" value="ECO:0007669"/>
    <property type="project" value="TreeGrafter"/>
</dbReference>
<evidence type="ECO:0000256" key="4">
    <source>
        <dbReference type="ARBA" id="ARBA00023295"/>
    </source>
</evidence>
<dbReference type="InterPro" id="IPR001579">
    <property type="entry name" value="Glyco_hydro_18_chit_AS"/>
</dbReference>
<dbReference type="PROSITE" id="PS51257">
    <property type="entry name" value="PROKAR_LIPOPROTEIN"/>
    <property type="match status" value="1"/>
</dbReference>
<dbReference type="EMBL" id="CP065592">
    <property type="protein sequence ID" value="QPQ54306.1"/>
    <property type="molecule type" value="Genomic_DNA"/>
</dbReference>
<gene>
    <name evidence="8" type="ORF">IC614_08035</name>
</gene>
<dbReference type="PROSITE" id="PS50835">
    <property type="entry name" value="IG_LIKE"/>
    <property type="match status" value="2"/>
</dbReference>
<evidence type="ECO:0000259" key="6">
    <source>
        <dbReference type="PROSITE" id="PS50835"/>
    </source>
</evidence>
<accession>A0A7T2GI79</accession>
<dbReference type="GO" id="GO:0008061">
    <property type="term" value="F:chitin binding"/>
    <property type="evidence" value="ECO:0007669"/>
    <property type="project" value="InterPro"/>
</dbReference>
<feature type="domain" description="GH18" evidence="7">
    <location>
        <begin position="373"/>
        <end position="797"/>
    </location>
</feature>
<evidence type="ECO:0000259" key="7">
    <source>
        <dbReference type="PROSITE" id="PS51910"/>
    </source>
</evidence>
<dbReference type="SMART" id="SM00636">
    <property type="entry name" value="Glyco_18"/>
    <property type="match status" value="1"/>
</dbReference>
<sequence>MMVRNLTLGLTALMLVSCGGDKGSSPPPPPPPTVAVAITPATANVLTNGTAQFQCTVTGSTNTACNWSATGGTVSAAGLYTAPANGGTYTVTAAAAADATKTATATVTVAAPVSVTINPVTANVETGTTRQFTCTVAGSANPNCNWSTSGGTISATGLYTAPSTPGTYTVTAAAAADTTKTATAAVTVIQGVSVAITPATVNLDADRTQQFQCTVTGSPNTACTWSVQEGAIGGTVSTSGYYNPPTPTETGGTYHVVATSVADPTKTAVATVNVGPRPTLSISATGQPDGVWIRLQPSATQQFTCTLRGVSNATCSLSVPAGQGTITPSGGTTGLYTAPATPGQYSVIATASHDPSFRAIATVIVDPAAPRQPWVNGYYAGYFWDQMYQPQEVDMTAMTHIVLARVAPGGGSIPEPGKGPGDIVLAGGTFHDSTNPGSPQAGVSVEDWLIARAHAAGTKAILMFGGDGLDGIGFNLSSADNLRPRFVKNIVDYLVLHRYDGIDVDWENRLADGCSAQDCGTAIPGTESVRRLKALIHEIRAEANARPFYQGTPILITFSAYTVKKGQQPDQYQVDVANMVDQYNMMSYGVGSTWVGGGWGSWLNSPIFGAYWRTDPGNTPKTNDAPVDLNSSIVAYELAGVVNARQKIGIGMGFYGTAYGLGLVDGNGNPGRTPRLNTENVQYYNPPEQGFEYNMMKELGYIDNGQMVFDEEAQAIYRTYPAAEFPQGYIPPPSTGIHHNRRGIAYVTYENGRSIQAKGNWVRGGGAGGVIIWMINYGDTGNSNTLMADVKCSFLQRACPGPMTP</sequence>
<feature type="domain" description="Ig-like" evidence="6">
    <location>
        <begin position="112"/>
        <end position="228"/>
    </location>
</feature>
<proteinExistence type="predicted"/>
<dbReference type="InterPro" id="IPR011583">
    <property type="entry name" value="Chitinase_II/V-like_cat"/>
</dbReference>
<dbReference type="SUPFAM" id="SSF51445">
    <property type="entry name" value="(Trans)glycosidases"/>
    <property type="match status" value="1"/>
</dbReference>
<feature type="domain" description="Ig-like" evidence="6">
    <location>
        <begin position="32"/>
        <end position="108"/>
    </location>
</feature>
<dbReference type="PROSITE" id="PS51910">
    <property type="entry name" value="GH18_2"/>
    <property type="match status" value="1"/>
</dbReference>
<protein>
    <recommendedName>
        <fullName evidence="2">chitinase</fullName>
        <ecNumber evidence="2">3.2.1.14</ecNumber>
    </recommendedName>
</protein>
<dbReference type="KEGG" id="sflv:IC614_08035"/>
<dbReference type="EC" id="3.2.1.14" evidence="2"/>
<evidence type="ECO:0000256" key="3">
    <source>
        <dbReference type="ARBA" id="ARBA00022801"/>
    </source>
</evidence>
<evidence type="ECO:0000256" key="5">
    <source>
        <dbReference type="RuleBase" id="RU000489"/>
    </source>
</evidence>
<dbReference type="Gene3D" id="3.20.20.80">
    <property type="entry name" value="Glycosidases"/>
    <property type="match status" value="1"/>
</dbReference>
<evidence type="ECO:0000256" key="1">
    <source>
        <dbReference type="ARBA" id="ARBA00000822"/>
    </source>
</evidence>
<dbReference type="AlphaFoldDB" id="A0A7T2GI79"/>
<keyword evidence="3 5" id="KW-0378">Hydrolase</keyword>
<reference evidence="8 9" key="1">
    <citation type="submission" date="2020-11" db="EMBL/GenBank/DDBJ databases">
        <title>Genome seq and assembly of Sphingosinicella sp.</title>
        <authorList>
            <person name="Chhetri G."/>
        </authorList>
    </citation>
    <scope>NUCLEOTIDE SEQUENCE [LARGE SCALE GENOMIC DNA]</scope>
    <source>
        <strain evidence="8 9">UDD2</strain>
    </source>
</reference>
<dbReference type="GO" id="GO:0008843">
    <property type="term" value="F:endochitinase activity"/>
    <property type="evidence" value="ECO:0007669"/>
    <property type="project" value="UniProtKB-EC"/>
</dbReference>
<dbReference type="GO" id="GO:0005975">
    <property type="term" value="P:carbohydrate metabolic process"/>
    <property type="evidence" value="ECO:0007669"/>
    <property type="project" value="InterPro"/>
</dbReference>
<evidence type="ECO:0000313" key="8">
    <source>
        <dbReference type="EMBL" id="QPQ54306.1"/>
    </source>
</evidence>
<dbReference type="InterPro" id="IPR017853">
    <property type="entry name" value="GH"/>
</dbReference>
<dbReference type="InterPro" id="IPR001223">
    <property type="entry name" value="Glyco_hydro18_cat"/>
</dbReference>
<dbReference type="PANTHER" id="PTHR11177:SF317">
    <property type="entry name" value="CHITINASE 12-RELATED"/>
    <property type="match status" value="1"/>
</dbReference>
<dbReference type="Proteomes" id="UP000594873">
    <property type="component" value="Chromosome"/>
</dbReference>
<comment type="catalytic activity">
    <reaction evidence="1">
        <text>Random endo-hydrolysis of N-acetyl-beta-D-glucosaminide (1-&gt;4)-beta-linkages in chitin and chitodextrins.</text>
        <dbReference type="EC" id="3.2.1.14"/>
    </reaction>
</comment>
<keyword evidence="9" id="KW-1185">Reference proteome</keyword>
<evidence type="ECO:0000313" key="9">
    <source>
        <dbReference type="Proteomes" id="UP000594873"/>
    </source>
</evidence>
<dbReference type="Pfam" id="PF00704">
    <property type="entry name" value="Glyco_hydro_18"/>
    <property type="match status" value="1"/>
</dbReference>
<dbReference type="InterPro" id="IPR007110">
    <property type="entry name" value="Ig-like_dom"/>
</dbReference>